<evidence type="ECO:0000256" key="8">
    <source>
        <dbReference type="ARBA" id="ARBA00022741"/>
    </source>
</evidence>
<evidence type="ECO:0000256" key="9">
    <source>
        <dbReference type="ARBA" id="ARBA00022763"/>
    </source>
</evidence>
<dbReference type="GO" id="GO:0006273">
    <property type="term" value="P:lagging strand elongation"/>
    <property type="evidence" value="ECO:0007669"/>
    <property type="project" value="TreeGrafter"/>
</dbReference>
<comment type="subcellular location">
    <subcellularLocation>
        <location evidence="2">Nucleus</location>
    </subcellularLocation>
</comment>
<dbReference type="InterPro" id="IPR036599">
    <property type="entry name" value="DNA_ligase_N_sf"/>
</dbReference>
<dbReference type="InterPro" id="IPR012340">
    <property type="entry name" value="NA-bd_OB-fold"/>
</dbReference>
<evidence type="ECO:0000256" key="1">
    <source>
        <dbReference type="ARBA" id="ARBA00001946"/>
    </source>
</evidence>
<dbReference type="SUPFAM" id="SSF57716">
    <property type="entry name" value="Glucocorticoid receptor-like (DNA-binding domain)"/>
    <property type="match status" value="1"/>
</dbReference>
<dbReference type="Gene3D" id="3.30.470.30">
    <property type="entry name" value="DNA ligase/mRNA capping enzyme"/>
    <property type="match status" value="1"/>
</dbReference>
<dbReference type="Pfam" id="PF04675">
    <property type="entry name" value="DNA_ligase_A_N"/>
    <property type="match status" value="1"/>
</dbReference>
<dbReference type="PROSITE" id="PS50172">
    <property type="entry name" value="BRCT"/>
    <property type="match status" value="1"/>
</dbReference>
<evidence type="ECO:0000256" key="20">
    <source>
        <dbReference type="RuleBase" id="RU004196"/>
    </source>
</evidence>
<evidence type="ECO:0000256" key="6">
    <source>
        <dbReference type="ARBA" id="ARBA00022705"/>
    </source>
</evidence>
<dbReference type="Pfam" id="PF00645">
    <property type="entry name" value="zf-PARP"/>
    <property type="match status" value="1"/>
</dbReference>
<dbReference type="InterPro" id="IPR012309">
    <property type="entry name" value="DNA_ligase_ATP-dep_C"/>
</dbReference>
<feature type="domain" description="PARP-type" evidence="22">
    <location>
        <begin position="6"/>
        <end position="98"/>
    </location>
</feature>
<comment type="cofactor">
    <cofactor evidence="1">
        <name>Mg(2+)</name>
        <dbReference type="ChEBI" id="CHEBI:18420"/>
    </cofactor>
</comment>
<dbReference type="Proteomes" id="UP001209878">
    <property type="component" value="Unassembled WGS sequence"/>
</dbReference>
<evidence type="ECO:0000259" key="22">
    <source>
        <dbReference type="PROSITE" id="PS50064"/>
    </source>
</evidence>
<dbReference type="FunFam" id="1.10.3260.10:FF:000002">
    <property type="entry name" value="DNA ligase"/>
    <property type="match status" value="1"/>
</dbReference>
<evidence type="ECO:0000256" key="15">
    <source>
        <dbReference type="ARBA" id="ARBA00023204"/>
    </source>
</evidence>
<dbReference type="GO" id="GO:0071897">
    <property type="term" value="P:DNA biosynthetic process"/>
    <property type="evidence" value="ECO:0007669"/>
    <property type="project" value="InterPro"/>
</dbReference>
<organism evidence="25 26">
    <name type="scientific">Ridgeia piscesae</name>
    <name type="common">Tubeworm</name>
    <dbReference type="NCBI Taxonomy" id="27915"/>
    <lineage>
        <taxon>Eukaryota</taxon>
        <taxon>Metazoa</taxon>
        <taxon>Spiralia</taxon>
        <taxon>Lophotrochozoa</taxon>
        <taxon>Annelida</taxon>
        <taxon>Polychaeta</taxon>
        <taxon>Sedentaria</taxon>
        <taxon>Canalipalpata</taxon>
        <taxon>Sabellida</taxon>
        <taxon>Siboglinidae</taxon>
        <taxon>Ridgeia</taxon>
    </lineage>
</organism>
<dbReference type="Gene3D" id="2.40.50.140">
    <property type="entry name" value="Nucleic acid-binding proteins"/>
    <property type="match status" value="1"/>
</dbReference>
<keyword evidence="26" id="KW-1185">Reference proteome</keyword>
<dbReference type="GO" id="GO:0003677">
    <property type="term" value="F:DNA binding"/>
    <property type="evidence" value="ECO:0007669"/>
    <property type="project" value="InterPro"/>
</dbReference>
<dbReference type="Gene3D" id="3.30.1490.70">
    <property type="match status" value="1"/>
</dbReference>
<comment type="catalytic activity">
    <reaction evidence="18 19">
        <text>ATP + (deoxyribonucleotide)n-3'-hydroxyl + 5'-phospho-(deoxyribonucleotide)m = (deoxyribonucleotide)n+m + AMP + diphosphate.</text>
        <dbReference type="EC" id="6.5.1.1"/>
    </reaction>
</comment>
<dbReference type="InterPro" id="IPR012308">
    <property type="entry name" value="DNA_ligase_ATP-dep_N"/>
</dbReference>
<dbReference type="Pfam" id="PF10283">
    <property type="entry name" value="zf-CCHH"/>
    <property type="match status" value="1"/>
</dbReference>
<dbReference type="CDD" id="cd07967">
    <property type="entry name" value="OBF_DNA_ligase_III"/>
    <property type="match status" value="1"/>
</dbReference>
<sequence length="1094" mass="122618">MTENKFMCDYAKRATSGCKKCKKKLEKGELRLAKVVPNFFHDGDGEMKQYHHAECLFETFVKARAATKIIEELDDLQGFGDLEQSDKDRIKRLLDETMAKRGNKTSNKRKTPTKAAQQKVATPTKQAVKQEPVKQENYQNYGGGATGAGGAGGGGGGSWSGKMDPEAEVDNSFRQFRRLCADIADVNSYNEKTRIVSHYLKKGNSGDGFKGDVYLLLKLLLPGVVKVVYNLNSKQLVKIFSQVLGTSQKDMVESLEQGDVAETVKIFFEKSTRFPPQKKSVLSIQEVSARADALLMELSQYAKEDDQQRVLTQMTVRSTANDLKMLVRLIKHDLRINAGAKHILDGLDTNAYQAFQASRNLRDVVDRVTAIRNHNAETKPGGFTKSLTIQATLLTPVLPMLAEVCKSAEYIMCSVLYMRKRAEACKSVEFVMCSVLYMRKRISRWSSLCVLCCTAEACKSVEFVMCSVLYRRKRAEACKSVEYIICVLCCTGGGLLRLAEACKSVEYIICVLCCTGGGLLRLAEACKSVEYVMCSVLYRRKRAEACKSVEYAFKKCPNGMYAEIKYDGERVQVHKHGSRFEYFSRSLKPVLPHKAFPGGSDLILDSEVLLVDTKTSKPLPFGSLGVHKKQAFQDANVCLFVFDCLHYNGESLMNKPLKERRKILRKNMVEIPNRIMFSEMQHITRESDGLAELMMKVFREGLEGLVLKDINGVYEPGKRHWLKVKKDYLAQGAMADTADLVVLGAYFGTGSKGGMMSIFLMGVYDPATYQWCTVTKCGIGFDDKTLEQLQKDIKVNKISKDYSKVPTWLNVNKSLVPDFVVKDPKNSPVWEITGAEFSKSEAHTAKGISIRFPRCTKFRDDKSWKEATDLPRLQASGTQKAVMAEQFVLYEKSKEYSDIPNPLGASPTKGGPFKKRSTSATSPTKQPTTSSTTSEDDDHNGSANGSSSSLLATPGKRKPSRDMEDESPTKKRHETKPLCKYGKKCYQKGEEHRAAFDHSRTPTASPQKKEALPNFFSGIKFFLSPMLPDFKKLRRYIIAYDGEVVDNFHRSSVDYFVSESDEDCISDKQFVNAEWVFKCVKKKAIVPKGKIKTK</sequence>
<reference evidence="25" key="1">
    <citation type="journal article" date="2023" name="Mol. Biol. Evol.">
        <title>Third-Generation Sequencing Reveals the Adaptive Role of the Epigenome in Three Deep-Sea Polychaetes.</title>
        <authorList>
            <person name="Perez M."/>
            <person name="Aroh O."/>
            <person name="Sun Y."/>
            <person name="Lan Y."/>
            <person name="Juniper S.K."/>
            <person name="Young C.R."/>
            <person name="Angers B."/>
            <person name="Qian P.Y."/>
        </authorList>
    </citation>
    <scope>NUCLEOTIDE SEQUENCE</scope>
    <source>
        <strain evidence="25">R07B-5</strain>
    </source>
</reference>
<dbReference type="SUPFAM" id="SSF117018">
    <property type="entry name" value="ATP-dependent DNA ligase DNA-binding domain"/>
    <property type="match status" value="1"/>
</dbReference>
<keyword evidence="14 19" id="KW-0233">DNA recombination</keyword>
<evidence type="ECO:0000256" key="10">
    <source>
        <dbReference type="ARBA" id="ARBA00022771"/>
    </source>
</evidence>
<feature type="domain" description="ATP-dependent DNA ligase family profile" evidence="23">
    <location>
        <begin position="630"/>
        <end position="765"/>
    </location>
</feature>
<name>A0AAD9L1J7_RIDPI</name>
<dbReference type="InterPro" id="IPR001510">
    <property type="entry name" value="Znf_PARP"/>
</dbReference>
<evidence type="ECO:0000256" key="5">
    <source>
        <dbReference type="ARBA" id="ARBA00022618"/>
    </source>
</evidence>
<evidence type="ECO:0000259" key="23">
    <source>
        <dbReference type="PROSITE" id="PS50160"/>
    </source>
</evidence>
<dbReference type="InterPro" id="IPR000977">
    <property type="entry name" value="DNA_ligase_ATP-dep"/>
</dbReference>
<keyword evidence="9 19" id="KW-0227">DNA damage</keyword>
<dbReference type="EC" id="6.5.1.1" evidence="19"/>
<keyword evidence="15 19" id="KW-0234">DNA repair</keyword>
<dbReference type="InterPro" id="IPR012310">
    <property type="entry name" value="DNA_ligase_ATP-dep_cent"/>
</dbReference>
<dbReference type="SMART" id="SM00292">
    <property type="entry name" value="BRCT"/>
    <property type="match status" value="1"/>
</dbReference>
<evidence type="ECO:0000256" key="12">
    <source>
        <dbReference type="ARBA" id="ARBA00022840"/>
    </source>
</evidence>
<dbReference type="PROSITE" id="PS50160">
    <property type="entry name" value="DNA_LIGASE_A3"/>
    <property type="match status" value="1"/>
</dbReference>
<dbReference type="SUPFAM" id="SSF56091">
    <property type="entry name" value="DNA ligase/mRNA capping enzyme, catalytic domain"/>
    <property type="match status" value="1"/>
</dbReference>
<keyword evidence="8 19" id="KW-0547">Nucleotide-binding</keyword>
<dbReference type="GO" id="GO:0006310">
    <property type="term" value="P:DNA recombination"/>
    <property type="evidence" value="ECO:0007669"/>
    <property type="project" value="UniProtKB-KW"/>
</dbReference>
<keyword evidence="17" id="KW-0131">Cell cycle</keyword>
<feature type="region of interest" description="Disordered" evidence="21">
    <location>
        <begin position="898"/>
        <end position="974"/>
    </location>
</feature>
<dbReference type="Pfam" id="PF01068">
    <property type="entry name" value="DNA_ligase_A_M"/>
    <property type="match status" value="1"/>
</dbReference>
<dbReference type="AlphaFoldDB" id="A0AAD9L1J7"/>
<dbReference type="InterPro" id="IPR036420">
    <property type="entry name" value="BRCT_dom_sf"/>
</dbReference>
<evidence type="ECO:0000256" key="17">
    <source>
        <dbReference type="ARBA" id="ARBA00023306"/>
    </source>
</evidence>
<protein>
    <recommendedName>
        <fullName evidence="19">DNA ligase</fullName>
        <ecNumber evidence="19">6.5.1.1</ecNumber>
    </recommendedName>
</protein>
<dbReference type="InterPro" id="IPR019406">
    <property type="entry name" value="APLF_PBZ"/>
</dbReference>
<feature type="compositionally biased region" description="Basic residues" evidence="21">
    <location>
        <begin position="101"/>
        <end position="112"/>
    </location>
</feature>
<dbReference type="PROSITE" id="PS00697">
    <property type="entry name" value="DNA_LIGASE_A1"/>
    <property type="match status" value="1"/>
</dbReference>
<comment type="caution">
    <text evidence="25">The sequence shown here is derived from an EMBL/GenBank/DDBJ whole genome shotgun (WGS) entry which is preliminary data.</text>
</comment>
<dbReference type="GO" id="GO:0003910">
    <property type="term" value="F:DNA ligase (ATP) activity"/>
    <property type="evidence" value="ECO:0007669"/>
    <property type="project" value="UniProtKB-EC"/>
</dbReference>
<dbReference type="InterPro" id="IPR001357">
    <property type="entry name" value="BRCT_dom"/>
</dbReference>
<dbReference type="GO" id="GO:0005524">
    <property type="term" value="F:ATP binding"/>
    <property type="evidence" value="ECO:0007669"/>
    <property type="project" value="UniProtKB-KW"/>
</dbReference>
<dbReference type="EMBL" id="JAODUO010000402">
    <property type="protein sequence ID" value="KAK2181356.1"/>
    <property type="molecule type" value="Genomic_DNA"/>
</dbReference>
<keyword evidence="5" id="KW-0132">Cell division</keyword>
<dbReference type="Pfam" id="PF04679">
    <property type="entry name" value="DNA_ligase_A_C"/>
    <property type="match status" value="1"/>
</dbReference>
<evidence type="ECO:0000256" key="16">
    <source>
        <dbReference type="ARBA" id="ARBA00023242"/>
    </source>
</evidence>
<dbReference type="SUPFAM" id="SSF52113">
    <property type="entry name" value="BRCT domain"/>
    <property type="match status" value="1"/>
</dbReference>
<feature type="compositionally biased region" description="Polar residues" evidence="21">
    <location>
        <begin position="114"/>
        <end position="127"/>
    </location>
</feature>
<dbReference type="FunFam" id="2.40.50.140:FF:000085">
    <property type="entry name" value="DNA ligase"/>
    <property type="match status" value="1"/>
</dbReference>
<dbReference type="GO" id="GO:0008270">
    <property type="term" value="F:zinc ion binding"/>
    <property type="evidence" value="ECO:0007669"/>
    <property type="project" value="UniProtKB-KW"/>
</dbReference>
<gene>
    <name evidence="25" type="ORF">NP493_403g09055</name>
</gene>
<dbReference type="NCBIfam" id="TIGR00574">
    <property type="entry name" value="dnl1"/>
    <property type="match status" value="1"/>
</dbReference>
<feature type="compositionally biased region" description="Low complexity" evidence="21">
    <location>
        <begin position="918"/>
        <end position="933"/>
    </location>
</feature>
<evidence type="ECO:0000256" key="3">
    <source>
        <dbReference type="ARBA" id="ARBA00007572"/>
    </source>
</evidence>
<keyword evidence="4 19" id="KW-0436">Ligase</keyword>
<proteinExistence type="inferred from homology"/>
<accession>A0AAD9L1J7</accession>
<evidence type="ECO:0000256" key="11">
    <source>
        <dbReference type="ARBA" id="ARBA00022833"/>
    </source>
</evidence>
<feature type="domain" description="BRCT" evidence="24">
    <location>
        <begin position="1011"/>
        <end position="1093"/>
    </location>
</feature>
<evidence type="ECO:0000313" key="26">
    <source>
        <dbReference type="Proteomes" id="UP001209878"/>
    </source>
</evidence>
<evidence type="ECO:0000256" key="13">
    <source>
        <dbReference type="ARBA" id="ARBA00022842"/>
    </source>
</evidence>
<dbReference type="InterPro" id="IPR036957">
    <property type="entry name" value="Znf_PARP_sf"/>
</dbReference>
<dbReference type="PANTHER" id="PTHR45674:SF9">
    <property type="entry name" value="DNA LIGASE 3"/>
    <property type="match status" value="1"/>
</dbReference>
<evidence type="ECO:0000256" key="2">
    <source>
        <dbReference type="ARBA" id="ARBA00004123"/>
    </source>
</evidence>
<keyword evidence="13" id="KW-0460">Magnesium</keyword>
<feature type="region of interest" description="Disordered" evidence="21">
    <location>
        <begin position="99"/>
        <end position="131"/>
    </location>
</feature>
<dbReference type="GO" id="GO:0051301">
    <property type="term" value="P:cell division"/>
    <property type="evidence" value="ECO:0007669"/>
    <property type="project" value="UniProtKB-KW"/>
</dbReference>
<dbReference type="Pfam" id="PF16759">
    <property type="entry name" value="LIG3_BRCT"/>
    <property type="match status" value="1"/>
</dbReference>
<comment type="similarity">
    <text evidence="3 20">Belongs to the ATP-dependent DNA ligase family.</text>
</comment>
<keyword evidence="11" id="KW-0862">Zinc</keyword>
<evidence type="ECO:0000256" key="21">
    <source>
        <dbReference type="SAM" id="MobiDB-lite"/>
    </source>
</evidence>
<evidence type="ECO:0000256" key="4">
    <source>
        <dbReference type="ARBA" id="ARBA00022598"/>
    </source>
</evidence>
<dbReference type="InterPro" id="IPR016059">
    <property type="entry name" value="DNA_ligase_ATP-dep_CS"/>
</dbReference>
<evidence type="ECO:0000256" key="14">
    <source>
        <dbReference type="ARBA" id="ARBA00023172"/>
    </source>
</evidence>
<dbReference type="CDD" id="cd07902">
    <property type="entry name" value="Adenylation_DNA_ligase_III"/>
    <property type="match status" value="1"/>
</dbReference>
<evidence type="ECO:0000256" key="7">
    <source>
        <dbReference type="ARBA" id="ARBA00022723"/>
    </source>
</evidence>
<keyword evidence="7" id="KW-0479">Metal-binding</keyword>
<dbReference type="Gene3D" id="3.30.1740.10">
    <property type="entry name" value="Zinc finger, PARP-type"/>
    <property type="match status" value="1"/>
</dbReference>
<dbReference type="FunFam" id="3.30.470.30:FF:000003">
    <property type="entry name" value="DNA ligase"/>
    <property type="match status" value="1"/>
</dbReference>
<keyword evidence="10" id="KW-0863">Zinc-finger</keyword>
<dbReference type="InterPro" id="IPR031916">
    <property type="entry name" value="LIG3_BRCT"/>
</dbReference>
<dbReference type="SUPFAM" id="SSF50249">
    <property type="entry name" value="Nucleic acid-binding proteins"/>
    <property type="match status" value="1"/>
</dbReference>
<evidence type="ECO:0000256" key="19">
    <source>
        <dbReference type="RuleBase" id="RU000617"/>
    </source>
</evidence>
<dbReference type="InterPro" id="IPR050191">
    <property type="entry name" value="ATP-dep_DNA_ligase"/>
</dbReference>
<keyword evidence="12 19" id="KW-0067">ATP-binding</keyword>
<keyword evidence="6" id="KW-0235">DNA replication</keyword>
<dbReference type="Gene3D" id="1.10.3260.10">
    <property type="entry name" value="DNA ligase, ATP-dependent, N-terminal domain"/>
    <property type="match status" value="1"/>
</dbReference>
<dbReference type="GO" id="GO:0006302">
    <property type="term" value="P:double-strand break repair"/>
    <property type="evidence" value="ECO:0007669"/>
    <property type="project" value="TreeGrafter"/>
</dbReference>
<dbReference type="SMART" id="SM01336">
    <property type="entry name" value="zf-PARP"/>
    <property type="match status" value="1"/>
</dbReference>
<evidence type="ECO:0000313" key="25">
    <source>
        <dbReference type="EMBL" id="KAK2181356.1"/>
    </source>
</evidence>
<dbReference type="PANTHER" id="PTHR45674">
    <property type="entry name" value="DNA LIGASE 1/3 FAMILY MEMBER"/>
    <property type="match status" value="1"/>
</dbReference>
<dbReference type="Gene3D" id="3.40.50.10190">
    <property type="entry name" value="BRCT domain"/>
    <property type="match status" value="1"/>
</dbReference>
<dbReference type="GO" id="GO:0070421">
    <property type="term" value="C:DNA ligase III-XRCC1 complex"/>
    <property type="evidence" value="ECO:0007669"/>
    <property type="project" value="TreeGrafter"/>
</dbReference>
<evidence type="ECO:0000256" key="18">
    <source>
        <dbReference type="ARBA" id="ARBA00034003"/>
    </source>
</evidence>
<keyword evidence="16" id="KW-0539">Nucleus</keyword>
<dbReference type="PROSITE" id="PS50064">
    <property type="entry name" value="ZF_PARP_2"/>
    <property type="match status" value="1"/>
</dbReference>
<dbReference type="PROSITE" id="PS00333">
    <property type="entry name" value="DNA_LIGASE_A2"/>
    <property type="match status" value="1"/>
</dbReference>
<evidence type="ECO:0000259" key="24">
    <source>
        <dbReference type="PROSITE" id="PS50172"/>
    </source>
</evidence>
<feature type="compositionally biased region" description="Low complexity" evidence="21">
    <location>
        <begin position="941"/>
        <end position="952"/>
    </location>
</feature>